<evidence type="ECO:0000256" key="4">
    <source>
        <dbReference type="ARBA" id="ARBA00022553"/>
    </source>
</evidence>
<dbReference type="GO" id="GO:0005829">
    <property type="term" value="C:cytosol"/>
    <property type="evidence" value="ECO:0007669"/>
    <property type="project" value="TreeGrafter"/>
</dbReference>
<dbReference type="InterPro" id="IPR036068">
    <property type="entry name" value="Nicotinate_pribotase-like_C"/>
</dbReference>
<dbReference type="Proteomes" id="UP000048984">
    <property type="component" value="Unassembled WGS sequence"/>
</dbReference>
<evidence type="ECO:0000256" key="5">
    <source>
        <dbReference type="ARBA" id="ARBA00022598"/>
    </source>
</evidence>
<dbReference type="NCBIfam" id="TIGR01513">
    <property type="entry name" value="NAPRTase_put"/>
    <property type="match status" value="1"/>
</dbReference>
<dbReference type="Gene3D" id="3.20.140.10">
    <property type="entry name" value="nicotinate phosphoribosyltransferase"/>
    <property type="match status" value="1"/>
</dbReference>
<evidence type="ECO:0000256" key="3">
    <source>
        <dbReference type="ARBA" id="ARBA00013236"/>
    </source>
</evidence>
<dbReference type="STRING" id="665126.ABB55_10290"/>
<dbReference type="EMBL" id="LJYW01000001">
    <property type="protein sequence ID" value="KPL52565.1"/>
    <property type="molecule type" value="Genomic_DNA"/>
</dbReference>
<dbReference type="PANTHER" id="PTHR11098">
    <property type="entry name" value="NICOTINATE PHOSPHORIBOSYLTRANSFERASE"/>
    <property type="match status" value="1"/>
</dbReference>
<keyword evidence="7 9" id="KW-0808">Transferase</keyword>
<evidence type="ECO:0000259" key="12">
    <source>
        <dbReference type="Pfam" id="PF17956"/>
    </source>
</evidence>
<evidence type="ECO:0000256" key="8">
    <source>
        <dbReference type="ARBA" id="ARBA00048668"/>
    </source>
</evidence>
<dbReference type="InterPro" id="IPR013785">
    <property type="entry name" value="Aldolase_TIM"/>
</dbReference>
<dbReference type="PIRSF" id="PIRSF000484">
    <property type="entry name" value="NAPRT"/>
    <property type="match status" value="1"/>
</dbReference>
<dbReference type="GO" id="GO:0016740">
    <property type="term" value="F:transferase activity"/>
    <property type="evidence" value="ECO:0007669"/>
    <property type="project" value="UniProtKB-KW"/>
</dbReference>
<gene>
    <name evidence="13" type="ORF">ABB55_10290</name>
</gene>
<comment type="function">
    <text evidence="9">Catalyzes the first step in the biosynthesis of NAD from nicotinic acid, the ATP-dependent synthesis of beta-nicotinate D-ribonucleotide from nicotinate and 5-phospho-D-ribose 1-phosphate.</text>
</comment>
<dbReference type="GO" id="GO:0004516">
    <property type="term" value="F:nicotinate phosphoribosyltransferase activity"/>
    <property type="evidence" value="ECO:0007669"/>
    <property type="project" value="UniProtKB-UniRule"/>
</dbReference>
<reference evidence="13 14" key="1">
    <citation type="submission" date="2015-09" db="EMBL/GenBank/DDBJ databases">
        <authorList>
            <person name="Jackson K.R."/>
            <person name="Lunt B.L."/>
            <person name="Fisher J.N.B."/>
            <person name="Gardner A.V."/>
            <person name="Bailey M.E."/>
            <person name="Deus L.M."/>
            <person name="Earl A.S."/>
            <person name="Gibby P.D."/>
            <person name="Hartmann K.A."/>
            <person name="Liu J.E."/>
            <person name="Manci A.M."/>
            <person name="Nielsen D.A."/>
            <person name="Solomon M.B."/>
            <person name="Breakwell D.P."/>
            <person name="Burnett S.H."/>
            <person name="Grose J.H."/>
        </authorList>
    </citation>
    <scope>NUCLEOTIDE SEQUENCE [LARGE SCALE GENOMIC DNA]</scope>
    <source>
        <strain evidence="13 14">16</strain>
    </source>
</reference>
<evidence type="ECO:0000259" key="11">
    <source>
        <dbReference type="Pfam" id="PF17767"/>
    </source>
</evidence>
<dbReference type="AlphaFoldDB" id="A0A0P6VJF2"/>
<comment type="caution">
    <text evidence="13">The sequence shown here is derived from an EMBL/GenBank/DDBJ whole genome shotgun (WGS) entry which is preliminary data.</text>
</comment>
<keyword evidence="4" id="KW-0597">Phosphoprotein</keyword>
<feature type="domain" description="Nicotinate phosphoribosyltransferase C-terminal" evidence="12">
    <location>
        <begin position="422"/>
        <end position="496"/>
    </location>
</feature>
<dbReference type="SUPFAM" id="SSF51690">
    <property type="entry name" value="Nicotinate/Quinolinate PRTase C-terminal domain-like"/>
    <property type="match status" value="1"/>
</dbReference>
<dbReference type="SUPFAM" id="SSF54675">
    <property type="entry name" value="Nicotinate/Quinolinate PRTase N-terminal domain-like"/>
    <property type="match status" value="1"/>
</dbReference>
<dbReference type="InterPro" id="IPR007229">
    <property type="entry name" value="Nic_PRibTrfase-Fam"/>
</dbReference>
<name>A0A0P6VJF2_9HYPH</name>
<comment type="PTM">
    <text evidence="9">Transiently phosphorylated on a His residue during the reaction cycle. Phosphorylation strongly increases the affinity for substrates and increases the rate of nicotinate D-ribonucleotide production. Dephosphorylation regenerates the low-affinity form of the enzyme, leading to product release.</text>
</comment>
<keyword evidence="6 9" id="KW-0662">Pyridine nucleotide biosynthesis</keyword>
<evidence type="ECO:0000256" key="6">
    <source>
        <dbReference type="ARBA" id="ARBA00022642"/>
    </source>
</evidence>
<protein>
    <recommendedName>
        <fullName evidence="3 9">Nicotinate phosphoribosyltransferase</fullName>
        <ecNumber evidence="3 9">6.3.4.21</ecNumber>
    </recommendedName>
</protein>
<comment type="pathway">
    <text evidence="1 9">Cofactor biosynthesis; NAD(+) biosynthesis; nicotinate D-ribonucleotide from nicotinate: step 1/1.</text>
</comment>
<keyword evidence="14" id="KW-1185">Reference proteome</keyword>
<reference evidence="13 14" key="2">
    <citation type="submission" date="2015-10" db="EMBL/GenBank/DDBJ databases">
        <title>Draft Genome Sequence of Prosthecomicrobium hirschii ATCC 27832.</title>
        <authorList>
            <person name="Daniel J."/>
            <person name="Givan S.A."/>
            <person name="Brun Y.V."/>
            <person name="Brown P.J."/>
        </authorList>
    </citation>
    <scope>NUCLEOTIDE SEQUENCE [LARGE SCALE GENOMIC DNA]</scope>
    <source>
        <strain evidence="13 14">16</strain>
    </source>
</reference>
<feature type="domain" description="Nicotinate/nicotinamide phosphoribosyltransferase" evidence="10">
    <location>
        <begin position="179"/>
        <end position="266"/>
    </location>
</feature>
<organism evidence="13 14">
    <name type="scientific">Prosthecodimorpha hirschii</name>
    <dbReference type="NCBI Taxonomy" id="665126"/>
    <lineage>
        <taxon>Bacteria</taxon>
        <taxon>Pseudomonadati</taxon>
        <taxon>Pseudomonadota</taxon>
        <taxon>Alphaproteobacteria</taxon>
        <taxon>Hyphomicrobiales</taxon>
        <taxon>Ancalomicrobiaceae</taxon>
        <taxon>Prosthecodimorpha</taxon>
    </lineage>
</organism>
<evidence type="ECO:0000256" key="7">
    <source>
        <dbReference type="ARBA" id="ARBA00022679"/>
    </source>
</evidence>
<dbReference type="EC" id="6.3.4.21" evidence="3 9"/>
<dbReference type="Pfam" id="PF17956">
    <property type="entry name" value="NAPRTase_C"/>
    <property type="match status" value="1"/>
</dbReference>
<keyword evidence="5 9" id="KW-0436">Ligase</keyword>
<dbReference type="Pfam" id="PF04095">
    <property type="entry name" value="NAPRTase"/>
    <property type="match status" value="1"/>
</dbReference>
<accession>A0A0P6VJF2</accession>
<evidence type="ECO:0000313" key="13">
    <source>
        <dbReference type="EMBL" id="KPL52565.1"/>
    </source>
</evidence>
<feature type="domain" description="Nicotinate phosphoribosyltransferase N-terminal" evidence="11">
    <location>
        <begin position="9"/>
        <end position="139"/>
    </location>
</feature>
<dbReference type="InterPro" id="IPR041525">
    <property type="entry name" value="N/Namide_PRibTrfase"/>
</dbReference>
<dbReference type="PANTHER" id="PTHR11098:SF1">
    <property type="entry name" value="NICOTINATE PHOSPHORIBOSYLTRANSFERASE"/>
    <property type="match status" value="1"/>
</dbReference>
<evidence type="ECO:0000256" key="2">
    <source>
        <dbReference type="ARBA" id="ARBA00010897"/>
    </source>
</evidence>
<evidence type="ECO:0000256" key="1">
    <source>
        <dbReference type="ARBA" id="ARBA00004952"/>
    </source>
</evidence>
<dbReference type="UniPathway" id="UPA00253">
    <property type="reaction ID" value="UER00457"/>
</dbReference>
<dbReference type="RefSeq" id="WP_054358728.1">
    <property type="nucleotide sequence ID" value="NZ_JAPCYQ010000001.1"/>
</dbReference>
<dbReference type="Pfam" id="PF17767">
    <property type="entry name" value="NAPRTase_N"/>
    <property type="match status" value="1"/>
</dbReference>
<evidence type="ECO:0000313" key="14">
    <source>
        <dbReference type="Proteomes" id="UP000048984"/>
    </source>
</evidence>
<dbReference type="InterPro" id="IPR041619">
    <property type="entry name" value="NAPRTase_C"/>
</dbReference>
<sequence>MWNLPHGPLHADMYAYTMALAHFRKGDHDTPTTYHAFVRKNPFGGSYTLVAGIHDFLRWLRDFRFTDYRTDYLASLKTMKGNRLFDDAFLKMVRDTPLSLTIDALPEGELTFPNVPVARVSGPQWQCLIVEATLLNLINAQSLVATEASRCVHAAEGTPVIDGSLRRSMDVGGYASARAAFIGGFSGTSNVAVARALGLPARGTFAHAYVTFHKEEETAFRNYAETMDDVVMLLDTYDTLTAARLATRICKELGKPLLGVRLDSGDLGWLSLEVRRILDEAGFRDTYVMASNDLNPRTIASLRAQQKAGEAAIDRWMVGTDIGAPHEGGALGGVYKLAEVAGRPVIKVAERGVSAADTKTTIPGPYGVVRMLRDKDGRERIAGDTLLSLDTLGRVTGWGATDKLTSPDNGRFQLTSDLVSVNLADPERPTKFRAGQLCYVPHRRMMTRGDIVYEMPSLDEIQAFARTGLDRLDPAHRRLDQPHIYVAGLDEGLYEMRRRMIRDIHLSHQ</sequence>
<proteinExistence type="inferred from homology"/>
<evidence type="ECO:0000259" key="10">
    <source>
        <dbReference type="Pfam" id="PF04095"/>
    </source>
</evidence>
<evidence type="ECO:0000256" key="9">
    <source>
        <dbReference type="RuleBase" id="RU365100"/>
    </source>
</evidence>
<comment type="catalytic activity">
    <reaction evidence="8 9">
        <text>5-phospho-alpha-D-ribose 1-diphosphate + nicotinate + ATP + H2O = nicotinate beta-D-ribonucleotide + ADP + phosphate + diphosphate</text>
        <dbReference type="Rhea" id="RHEA:36163"/>
        <dbReference type="ChEBI" id="CHEBI:15377"/>
        <dbReference type="ChEBI" id="CHEBI:30616"/>
        <dbReference type="ChEBI" id="CHEBI:32544"/>
        <dbReference type="ChEBI" id="CHEBI:33019"/>
        <dbReference type="ChEBI" id="CHEBI:43474"/>
        <dbReference type="ChEBI" id="CHEBI:57502"/>
        <dbReference type="ChEBI" id="CHEBI:58017"/>
        <dbReference type="ChEBI" id="CHEBI:456216"/>
        <dbReference type="EC" id="6.3.4.21"/>
    </reaction>
</comment>
<dbReference type="InterPro" id="IPR040727">
    <property type="entry name" value="NAPRTase_N"/>
</dbReference>
<dbReference type="InterPro" id="IPR006405">
    <property type="entry name" value="Nic_PRibTrfase_pncB"/>
</dbReference>
<comment type="similarity">
    <text evidence="2 9">Belongs to the NAPRTase family.</text>
</comment>
<dbReference type="Gene3D" id="3.20.20.70">
    <property type="entry name" value="Aldolase class I"/>
    <property type="match status" value="1"/>
</dbReference>
<dbReference type="GO" id="GO:0034355">
    <property type="term" value="P:NAD+ biosynthetic process via the salvage pathway"/>
    <property type="evidence" value="ECO:0007669"/>
    <property type="project" value="TreeGrafter"/>
</dbReference>